<proteinExistence type="predicted"/>
<gene>
    <name evidence="1" type="ORF">Sjap_021730</name>
</gene>
<dbReference type="AlphaFoldDB" id="A0AAP0EUQ0"/>
<keyword evidence="2" id="KW-1185">Reference proteome</keyword>
<evidence type="ECO:0000313" key="2">
    <source>
        <dbReference type="Proteomes" id="UP001417504"/>
    </source>
</evidence>
<sequence length="141" mass="15621">MECIIDLNEPMESLIDLIDLDYDHGDNLHCESVEAQVEVSAELEIERSAEAEVVGSVSTTATATAPAPEMGMICDSPEEVKLFFNQYAKRIGFAIKVRSTNKYENGVVWKYVFTCSKQGHNISKGVYRRGGLTQCVVVVLK</sequence>
<protein>
    <recommendedName>
        <fullName evidence="3">FAR1 domain-containing protein</fullName>
    </recommendedName>
</protein>
<dbReference type="PANTHER" id="PTHR46328:SF39">
    <property type="entry name" value="PROTEIN FAR1-RELATED SEQUENCE 5-LIKE"/>
    <property type="match status" value="1"/>
</dbReference>
<accession>A0AAP0EUQ0</accession>
<dbReference type="EMBL" id="JBBNAE010000009">
    <property type="protein sequence ID" value="KAK9096233.1"/>
    <property type="molecule type" value="Genomic_DNA"/>
</dbReference>
<name>A0AAP0EUQ0_9MAGN</name>
<evidence type="ECO:0008006" key="3">
    <source>
        <dbReference type="Google" id="ProtNLM"/>
    </source>
</evidence>
<dbReference type="Proteomes" id="UP001417504">
    <property type="component" value="Unassembled WGS sequence"/>
</dbReference>
<reference evidence="1 2" key="1">
    <citation type="submission" date="2024-01" db="EMBL/GenBank/DDBJ databases">
        <title>Genome assemblies of Stephania.</title>
        <authorList>
            <person name="Yang L."/>
        </authorList>
    </citation>
    <scope>NUCLEOTIDE SEQUENCE [LARGE SCALE GENOMIC DNA]</scope>
    <source>
        <strain evidence="1">QJT</strain>
        <tissue evidence="1">Leaf</tissue>
    </source>
</reference>
<comment type="caution">
    <text evidence="1">The sequence shown here is derived from an EMBL/GenBank/DDBJ whole genome shotgun (WGS) entry which is preliminary data.</text>
</comment>
<dbReference type="PANTHER" id="PTHR46328">
    <property type="entry name" value="FAR-RED IMPAIRED RESPONSIVE (FAR1) FAMILY PROTEIN-RELATED"/>
    <property type="match status" value="1"/>
</dbReference>
<organism evidence="1 2">
    <name type="scientific">Stephania japonica</name>
    <dbReference type="NCBI Taxonomy" id="461633"/>
    <lineage>
        <taxon>Eukaryota</taxon>
        <taxon>Viridiplantae</taxon>
        <taxon>Streptophyta</taxon>
        <taxon>Embryophyta</taxon>
        <taxon>Tracheophyta</taxon>
        <taxon>Spermatophyta</taxon>
        <taxon>Magnoliopsida</taxon>
        <taxon>Ranunculales</taxon>
        <taxon>Menispermaceae</taxon>
        <taxon>Menispermoideae</taxon>
        <taxon>Cissampelideae</taxon>
        <taxon>Stephania</taxon>
    </lineage>
</organism>
<evidence type="ECO:0000313" key="1">
    <source>
        <dbReference type="EMBL" id="KAK9096233.1"/>
    </source>
</evidence>